<dbReference type="Proteomes" id="UP001209654">
    <property type="component" value="Unassembled WGS sequence"/>
</dbReference>
<name>A0ABQ5MZG5_9MICC</name>
<dbReference type="EMBL" id="BRVS01000027">
    <property type="protein sequence ID" value="GLB69092.1"/>
    <property type="molecule type" value="Genomic_DNA"/>
</dbReference>
<proteinExistence type="predicted"/>
<gene>
    <name evidence="1" type="ORF">AHIS1636_35350</name>
</gene>
<keyword evidence="2" id="KW-1185">Reference proteome</keyword>
<evidence type="ECO:0000313" key="2">
    <source>
        <dbReference type="Proteomes" id="UP001209654"/>
    </source>
</evidence>
<reference evidence="1 2" key="1">
    <citation type="journal article" date="2023" name="Int. J. Syst. Evol. Microbiol.">
        <title>Arthrobacter mangrovi sp. nov., an actinobacterium isolated from the rhizosphere of a mangrove.</title>
        <authorList>
            <person name="Hamada M."/>
            <person name="Saitou S."/>
            <person name="Enomoto N."/>
            <person name="Nanri K."/>
            <person name="Hidaka K."/>
            <person name="Miura T."/>
            <person name="Tamura T."/>
        </authorList>
    </citation>
    <scope>NUCLEOTIDE SEQUENCE [LARGE SCALE GENOMIC DNA]</scope>
    <source>
        <strain evidence="1 2">NBRC 112813</strain>
    </source>
</reference>
<evidence type="ECO:0000313" key="1">
    <source>
        <dbReference type="EMBL" id="GLB69092.1"/>
    </source>
</evidence>
<accession>A0ABQ5MZG5</accession>
<comment type="caution">
    <text evidence="1">The sequence shown here is derived from an EMBL/GenBank/DDBJ whole genome shotgun (WGS) entry which is preliminary data.</text>
</comment>
<organism evidence="1 2">
    <name type="scientific">Arthrobacter mangrovi</name>
    <dbReference type="NCBI Taxonomy" id="2966350"/>
    <lineage>
        <taxon>Bacteria</taxon>
        <taxon>Bacillati</taxon>
        <taxon>Actinomycetota</taxon>
        <taxon>Actinomycetes</taxon>
        <taxon>Micrococcales</taxon>
        <taxon>Micrococcaceae</taxon>
        <taxon>Arthrobacter</taxon>
    </lineage>
</organism>
<protein>
    <submittedName>
        <fullName evidence="1">Uncharacterized protein</fullName>
    </submittedName>
</protein>
<sequence length="96" mass="10603">MFSDTPNSFTSIGYSNRLNYDMAISGNRRGGRRSKGERHLIGARMPVPDADKLRSVAEAEGSTVSDYVARVMHEHLMTIDLDSLYGQEALPISRAS</sequence>
<dbReference type="RefSeq" id="WP_264797181.1">
    <property type="nucleotide sequence ID" value="NZ_BRVS01000027.1"/>
</dbReference>